<feature type="transmembrane region" description="Helical" evidence="5">
    <location>
        <begin position="82"/>
        <end position="104"/>
    </location>
</feature>
<sequence>MLIYLPIAETTVNLFHLVGLGIVVGSISGLFGVGGGFLLTPFLLIYGVPPQVAVASVAAQVVASSTSGALSHYRRRAVDPKLGAVLVGGGIVGSLTGVAAFDWLSRVGQLDAMIGIGYLTLLGSIGTIMLVETTRFILRGNRTQPTARRLKRRGWIEAMPLKVRFRVSGLYMSVFKVLLVGYMIGLIGALLGIGGGFILVPALLYVLRMPSKYLVGTSLLHLTAVMAVTCYLHAWRSGSVDILLAFCLMIGSVAGAQIGTTFGRRLPAEQLRLLLALIVLAVAARFAVGLFLYPGNLFETVEIPARLLP</sequence>
<dbReference type="InterPro" id="IPR051598">
    <property type="entry name" value="TSUP/Inactive_protease-like"/>
</dbReference>
<feature type="transmembrane region" description="Helical" evidence="5">
    <location>
        <begin position="240"/>
        <end position="259"/>
    </location>
</feature>
<evidence type="ECO:0000313" key="6">
    <source>
        <dbReference type="EMBL" id="MEV8468924.1"/>
    </source>
</evidence>
<evidence type="ECO:0000313" key="7">
    <source>
        <dbReference type="Proteomes" id="UP001553161"/>
    </source>
</evidence>
<dbReference type="PANTHER" id="PTHR43701:SF12">
    <property type="entry name" value="MEMBRANE TRANSPORTER PROTEIN YTNM-RELATED"/>
    <property type="match status" value="1"/>
</dbReference>
<accession>A0ABV3LBI6</accession>
<evidence type="ECO:0000256" key="1">
    <source>
        <dbReference type="ARBA" id="ARBA00004141"/>
    </source>
</evidence>
<keyword evidence="7" id="KW-1185">Reference proteome</keyword>
<feature type="transmembrane region" description="Helical" evidence="5">
    <location>
        <begin position="116"/>
        <end position="138"/>
    </location>
</feature>
<feature type="transmembrane region" description="Helical" evidence="5">
    <location>
        <begin position="271"/>
        <end position="293"/>
    </location>
</feature>
<feature type="transmembrane region" description="Helical" evidence="5">
    <location>
        <begin position="184"/>
        <end position="206"/>
    </location>
</feature>
<evidence type="ECO:0000256" key="5">
    <source>
        <dbReference type="RuleBase" id="RU363041"/>
    </source>
</evidence>
<dbReference type="EMBL" id="JBFBVU010000052">
    <property type="protein sequence ID" value="MEV8468924.1"/>
    <property type="molecule type" value="Genomic_DNA"/>
</dbReference>
<feature type="transmembrane region" description="Helical" evidence="5">
    <location>
        <begin position="213"/>
        <end position="234"/>
    </location>
</feature>
<reference evidence="6 7" key="1">
    <citation type="submission" date="2024-07" db="EMBL/GenBank/DDBJ databases">
        <authorList>
            <person name="Kang M."/>
        </authorList>
    </citation>
    <scope>NUCLEOTIDE SEQUENCE [LARGE SCALE GENOMIC DNA]</scope>
    <source>
        <strain evidence="6 7">DFM31</strain>
    </source>
</reference>
<comment type="similarity">
    <text evidence="5">Belongs to the 4-toluene sulfonate uptake permease (TSUP) (TC 2.A.102) family.</text>
</comment>
<feature type="transmembrane region" description="Helical" evidence="5">
    <location>
        <begin position="12"/>
        <end position="39"/>
    </location>
</feature>
<organism evidence="6 7">
    <name type="scientific">Meridianimarinicoccus marinus</name>
    <dbReference type="NCBI Taxonomy" id="3231483"/>
    <lineage>
        <taxon>Bacteria</taxon>
        <taxon>Pseudomonadati</taxon>
        <taxon>Pseudomonadota</taxon>
        <taxon>Alphaproteobacteria</taxon>
        <taxon>Rhodobacterales</taxon>
        <taxon>Paracoccaceae</taxon>
        <taxon>Meridianimarinicoccus</taxon>
    </lineage>
</organism>
<comment type="caution">
    <text evidence="6">The sequence shown here is derived from an EMBL/GenBank/DDBJ whole genome shotgun (WGS) entry which is preliminary data.</text>
</comment>
<keyword evidence="4 5" id="KW-0472">Membrane</keyword>
<protein>
    <recommendedName>
        <fullName evidence="5">Probable membrane transporter protein</fullName>
    </recommendedName>
</protein>
<dbReference type="PANTHER" id="PTHR43701">
    <property type="entry name" value="MEMBRANE TRANSPORTER PROTEIN MJ0441-RELATED"/>
    <property type="match status" value="1"/>
</dbReference>
<dbReference type="RefSeq" id="WP_366194877.1">
    <property type="nucleotide sequence ID" value="NZ_JBFBVU010000052.1"/>
</dbReference>
<dbReference type="Pfam" id="PF01925">
    <property type="entry name" value="TauE"/>
    <property type="match status" value="1"/>
</dbReference>
<name>A0ABV3LBI6_9RHOB</name>
<keyword evidence="5" id="KW-1003">Cell membrane</keyword>
<comment type="subcellular location">
    <subcellularLocation>
        <location evidence="5">Cell membrane</location>
        <topology evidence="5">Multi-pass membrane protein</topology>
    </subcellularLocation>
    <subcellularLocation>
        <location evidence="1">Membrane</location>
        <topology evidence="1">Multi-pass membrane protein</topology>
    </subcellularLocation>
</comment>
<evidence type="ECO:0000256" key="3">
    <source>
        <dbReference type="ARBA" id="ARBA00022989"/>
    </source>
</evidence>
<dbReference type="InterPro" id="IPR002781">
    <property type="entry name" value="TM_pro_TauE-like"/>
</dbReference>
<evidence type="ECO:0000256" key="2">
    <source>
        <dbReference type="ARBA" id="ARBA00022692"/>
    </source>
</evidence>
<gene>
    <name evidence="6" type="ORF">AB0T83_19435</name>
</gene>
<dbReference type="Proteomes" id="UP001553161">
    <property type="component" value="Unassembled WGS sequence"/>
</dbReference>
<proteinExistence type="inferred from homology"/>
<keyword evidence="3 5" id="KW-1133">Transmembrane helix</keyword>
<keyword evidence="2 5" id="KW-0812">Transmembrane</keyword>
<evidence type="ECO:0000256" key="4">
    <source>
        <dbReference type="ARBA" id="ARBA00023136"/>
    </source>
</evidence>